<protein>
    <submittedName>
        <fullName evidence="2">Uncharacterized protein</fullName>
    </submittedName>
</protein>
<name>A0A9P0J5L2_APHGO</name>
<reference evidence="2" key="1">
    <citation type="submission" date="2022-02" db="EMBL/GenBank/DDBJ databases">
        <authorList>
            <person name="King R."/>
        </authorList>
    </citation>
    <scope>NUCLEOTIDE SEQUENCE</scope>
</reference>
<accession>A0A9P0J5L2</accession>
<evidence type="ECO:0000313" key="2">
    <source>
        <dbReference type="EMBL" id="CAH1726575.1"/>
    </source>
</evidence>
<evidence type="ECO:0000313" key="3">
    <source>
        <dbReference type="Proteomes" id="UP001154329"/>
    </source>
</evidence>
<dbReference type="EMBL" id="OU899035">
    <property type="protein sequence ID" value="CAH1726575.1"/>
    <property type="molecule type" value="Genomic_DNA"/>
</dbReference>
<feature type="transmembrane region" description="Helical" evidence="1">
    <location>
        <begin position="72"/>
        <end position="89"/>
    </location>
</feature>
<keyword evidence="1" id="KW-0472">Membrane</keyword>
<reference evidence="2" key="2">
    <citation type="submission" date="2022-10" db="EMBL/GenBank/DDBJ databases">
        <authorList>
            <consortium name="ENA_rothamsted_submissions"/>
            <consortium name="culmorum"/>
            <person name="King R."/>
        </authorList>
    </citation>
    <scope>NUCLEOTIDE SEQUENCE</scope>
</reference>
<keyword evidence="1" id="KW-0812">Transmembrane</keyword>
<proteinExistence type="predicted"/>
<evidence type="ECO:0000256" key="1">
    <source>
        <dbReference type="SAM" id="Phobius"/>
    </source>
</evidence>
<dbReference type="Proteomes" id="UP001154329">
    <property type="component" value="Chromosome 2"/>
</dbReference>
<organism evidence="2 3">
    <name type="scientific">Aphis gossypii</name>
    <name type="common">Cotton aphid</name>
    <dbReference type="NCBI Taxonomy" id="80765"/>
    <lineage>
        <taxon>Eukaryota</taxon>
        <taxon>Metazoa</taxon>
        <taxon>Ecdysozoa</taxon>
        <taxon>Arthropoda</taxon>
        <taxon>Hexapoda</taxon>
        <taxon>Insecta</taxon>
        <taxon>Pterygota</taxon>
        <taxon>Neoptera</taxon>
        <taxon>Paraneoptera</taxon>
        <taxon>Hemiptera</taxon>
        <taxon>Sternorrhyncha</taxon>
        <taxon>Aphidomorpha</taxon>
        <taxon>Aphidoidea</taxon>
        <taxon>Aphididae</taxon>
        <taxon>Aphidini</taxon>
        <taxon>Aphis</taxon>
        <taxon>Aphis</taxon>
    </lineage>
</organism>
<gene>
    <name evidence="2" type="ORF">APHIGO_LOCUS7441</name>
</gene>
<sequence>MQIIFQYFFIRMHDMRYRRRSSSSSGSTHLTVPIPILAVDVSKRKNLYFIVYILYRYDVQKSNGGRVRKKKLAVVFLLFIAIIIASPIGNRVIGYRRTQFSDVSLVRTTVIDIRIIIIIIWKTTYFSPVVAALGPVTATETAVGRLLQQHRTHITRLALKIVTSCAPSESRSRSRCCSSI</sequence>
<dbReference type="AlphaFoldDB" id="A0A9P0J5L2"/>
<keyword evidence="3" id="KW-1185">Reference proteome</keyword>
<keyword evidence="1" id="KW-1133">Transmembrane helix</keyword>